<dbReference type="PANTHER" id="PTHR43464:SF19">
    <property type="entry name" value="UBIQUINONE BIOSYNTHESIS O-METHYLTRANSFERASE, MITOCHONDRIAL"/>
    <property type="match status" value="1"/>
</dbReference>
<dbReference type="GO" id="GO:0008168">
    <property type="term" value="F:methyltransferase activity"/>
    <property type="evidence" value="ECO:0007669"/>
    <property type="project" value="UniProtKB-KW"/>
</dbReference>
<protein>
    <submittedName>
        <fullName evidence="5">Methyltransferase domain-containing protein</fullName>
    </submittedName>
</protein>
<evidence type="ECO:0000256" key="2">
    <source>
        <dbReference type="ARBA" id="ARBA00022679"/>
    </source>
</evidence>
<dbReference type="SUPFAM" id="SSF53335">
    <property type="entry name" value="S-adenosyl-L-methionine-dependent methyltransferases"/>
    <property type="match status" value="1"/>
</dbReference>
<dbReference type="RefSeq" id="WP_089731989.1">
    <property type="nucleotide sequence ID" value="NZ_FNIA01000004.1"/>
</dbReference>
<reference evidence="5 6" key="1">
    <citation type="submission" date="2016-10" db="EMBL/GenBank/DDBJ databases">
        <authorList>
            <person name="de Groot N.N."/>
        </authorList>
    </citation>
    <scope>NUCLEOTIDE SEQUENCE [LARGE SCALE GENOMIC DNA]</scope>
    <source>
        <strain evidence="6">EB21,IBRC-M 10013,KCTC 4048</strain>
    </source>
</reference>
<evidence type="ECO:0000256" key="3">
    <source>
        <dbReference type="ARBA" id="ARBA00022691"/>
    </source>
</evidence>
<dbReference type="Pfam" id="PF13649">
    <property type="entry name" value="Methyltransf_25"/>
    <property type="match status" value="1"/>
</dbReference>
<gene>
    <name evidence="5" type="ORF">SAMN05192554_104223</name>
</gene>
<sequence length="282" mass="31193">MTDDTDPEAFYDEYGEREWERLERDFFHRLEWEGTVEYLDRDLPGSGHVLDVGGAAGRYTVWLAEQGYDVTLVDLSAEQLDIAREQVGERDLGDRVTVEKGDVRDLAFDADTFDATLCLGGPVSHVLDETERETAVAELERVTRPGGPVFVSVMGLLSAVVNTVDHTGRARFDGAAADYPVLPALVESGDYTGELCAEYGVEPMMADCHFFRADELESLLESGGLAVESLAALEGVASTRRDEFDGLDDDRRQVVREVNDRLREDRSVVDLSSHMLAVARVP</sequence>
<keyword evidence="2 5" id="KW-0808">Transferase</keyword>
<dbReference type="Gene3D" id="3.40.50.150">
    <property type="entry name" value="Vaccinia Virus protein VP39"/>
    <property type="match status" value="1"/>
</dbReference>
<dbReference type="InterPro" id="IPR041698">
    <property type="entry name" value="Methyltransf_25"/>
</dbReference>
<evidence type="ECO:0000313" key="5">
    <source>
        <dbReference type="EMBL" id="SDM61325.1"/>
    </source>
</evidence>
<keyword evidence="1 5" id="KW-0489">Methyltransferase</keyword>
<dbReference type="OrthoDB" id="1018at2157"/>
<dbReference type="GO" id="GO:0032259">
    <property type="term" value="P:methylation"/>
    <property type="evidence" value="ECO:0007669"/>
    <property type="project" value="UniProtKB-KW"/>
</dbReference>
<evidence type="ECO:0000313" key="6">
    <source>
        <dbReference type="Proteomes" id="UP000199370"/>
    </source>
</evidence>
<organism evidence="5 6">
    <name type="scientific">Haloarchaeobius iranensis</name>
    <dbReference type="NCBI Taxonomy" id="996166"/>
    <lineage>
        <taxon>Archaea</taxon>
        <taxon>Methanobacteriati</taxon>
        <taxon>Methanobacteriota</taxon>
        <taxon>Stenosarchaea group</taxon>
        <taxon>Halobacteria</taxon>
        <taxon>Halobacteriales</taxon>
        <taxon>Halorubellaceae</taxon>
        <taxon>Haloarchaeobius</taxon>
    </lineage>
</organism>
<dbReference type="InterPro" id="IPR029063">
    <property type="entry name" value="SAM-dependent_MTases_sf"/>
</dbReference>
<accession>A0A1G9UP46</accession>
<dbReference type="CDD" id="cd02440">
    <property type="entry name" value="AdoMet_MTases"/>
    <property type="match status" value="1"/>
</dbReference>
<proteinExistence type="predicted"/>
<evidence type="ECO:0000259" key="4">
    <source>
        <dbReference type="Pfam" id="PF13649"/>
    </source>
</evidence>
<dbReference type="PANTHER" id="PTHR43464">
    <property type="entry name" value="METHYLTRANSFERASE"/>
    <property type="match status" value="1"/>
</dbReference>
<name>A0A1G9UP46_9EURY</name>
<keyword evidence="6" id="KW-1185">Reference proteome</keyword>
<evidence type="ECO:0000256" key="1">
    <source>
        <dbReference type="ARBA" id="ARBA00022603"/>
    </source>
</evidence>
<dbReference type="AlphaFoldDB" id="A0A1G9UP46"/>
<dbReference type="Proteomes" id="UP000199370">
    <property type="component" value="Unassembled WGS sequence"/>
</dbReference>
<dbReference type="STRING" id="996166.SAMN05192554_104223"/>
<keyword evidence="3" id="KW-0949">S-adenosyl-L-methionine</keyword>
<feature type="domain" description="Methyltransferase" evidence="4">
    <location>
        <begin position="49"/>
        <end position="147"/>
    </location>
</feature>
<dbReference type="EMBL" id="FNIA01000004">
    <property type="protein sequence ID" value="SDM61325.1"/>
    <property type="molecule type" value="Genomic_DNA"/>
</dbReference>